<dbReference type="EMBL" id="ML978159">
    <property type="protein sequence ID" value="KAF2034837.1"/>
    <property type="molecule type" value="Genomic_DNA"/>
</dbReference>
<reference evidence="2" key="1">
    <citation type="journal article" date="2020" name="Stud. Mycol.">
        <title>101 Dothideomycetes genomes: a test case for predicting lifestyles and emergence of pathogens.</title>
        <authorList>
            <person name="Haridas S."/>
            <person name="Albert R."/>
            <person name="Binder M."/>
            <person name="Bloem J."/>
            <person name="Labutti K."/>
            <person name="Salamov A."/>
            <person name="Andreopoulos B."/>
            <person name="Baker S."/>
            <person name="Barry K."/>
            <person name="Bills G."/>
            <person name="Bluhm B."/>
            <person name="Cannon C."/>
            <person name="Castanera R."/>
            <person name="Culley D."/>
            <person name="Daum C."/>
            <person name="Ezra D."/>
            <person name="Gonzalez J."/>
            <person name="Henrissat B."/>
            <person name="Kuo A."/>
            <person name="Liang C."/>
            <person name="Lipzen A."/>
            <person name="Lutzoni F."/>
            <person name="Magnuson J."/>
            <person name="Mondo S."/>
            <person name="Nolan M."/>
            <person name="Ohm R."/>
            <person name="Pangilinan J."/>
            <person name="Park H.-J."/>
            <person name="Ramirez L."/>
            <person name="Alfaro M."/>
            <person name="Sun H."/>
            <person name="Tritt A."/>
            <person name="Yoshinaga Y."/>
            <person name="Zwiers L.-H."/>
            <person name="Turgeon B."/>
            <person name="Goodwin S."/>
            <person name="Spatafora J."/>
            <person name="Crous P."/>
            <person name="Grigoriev I."/>
        </authorList>
    </citation>
    <scope>NUCLEOTIDE SEQUENCE</scope>
    <source>
        <strain evidence="2">CBS 110217</strain>
    </source>
</reference>
<dbReference type="AlphaFoldDB" id="A0A9P4HKG0"/>
<protein>
    <submittedName>
        <fullName evidence="2">Uncharacterized protein</fullName>
    </submittedName>
</protein>
<feature type="region of interest" description="Disordered" evidence="1">
    <location>
        <begin position="1"/>
        <end position="25"/>
    </location>
</feature>
<evidence type="ECO:0000313" key="3">
    <source>
        <dbReference type="Proteomes" id="UP000799777"/>
    </source>
</evidence>
<dbReference type="Proteomes" id="UP000799777">
    <property type="component" value="Unassembled WGS sequence"/>
</dbReference>
<accession>A0A9P4HKG0</accession>
<name>A0A9P4HKG0_9PLEO</name>
<gene>
    <name evidence="2" type="ORF">EK21DRAFT_107467</name>
</gene>
<proteinExistence type="predicted"/>
<evidence type="ECO:0000313" key="2">
    <source>
        <dbReference type="EMBL" id="KAF2034837.1"/>
    </source>
</evidence>
<sequence length="216" mass="23858">MTPEGHSSDTRAPDQPKNRGVRGLNKCGVGGFRKNKNGLHNVISFGGDIAVTKRNAQSSPLLRLIPEIRMLIWGYAVSANPIQMHTHFFPTQVRPVVPTDGFHVLRVCGQTYLEAATLPLKTNDVSFATLWACRDFGLNDTAKLAQRVKFGLLSWEDFRRNGLIDETASIAGLQHVRAIEITFRSSTITAAAITGLMEEIQRRLGKLVTVHPVEDT</sequence>
<keyword evidence="3" id="KW-1185">Reference proteome</keyword>
<dbReference type="PANTHER" id="PTHR38790">
    <property type="entry name" value="2EXR DOMAIN-CONTAINING PROTEIN-RELATED"/>
    <property type="match status" value="1"/>
</dbReference>
<feature type="compositionally biased region" description="Basic and acidic residues" evidence="1">
    <location>
        <begin position="1"/>
        <end position="17"/>
    </location>
</feature>
<dbReference type="OrthoDB" id="5413827at2759"/>
<organism evidence="2 3">
    <name type="scientific">Setomelanomma holmii</name>
    <dbReference type="NCBI Taxonomy" id="210430"/>
    <lineage>
        <taxon>Eukaryota</taxon>
        <taxon>Fungi</taxon>
        <taxon>Dikarya</taxon>
        <taxon>Ascomycota</taxon>
        <taxon>Pezizomycotina</taxon>
        <taxon>Dothideomycetes</taxon>
        <taxon>Pleosporomycetidae</taxon>
        <taxon>Pleosporales</taxon>
        <taxon>Pleosporineae</taxon>
        <taxon>Phaeosphaeriaceae</taxon>
        <taxon>Setomelanomma</taxon>
    </lineage>
</organism>
<evidence type="ECO:0000256" key="1">
    <source>
        <dbReference type="SAM" id="MobiDB-lite"/>
    </source>
</evidence>
<comment type="caution">
    <text evidence="2">The sequence shown here is derived from an EMBL/GenBank/DDBJ whole genome shotgun (WGS) entry which is preliminary data.</text>
</comment>
<dbReference type="PANTHER" id="PTHR38790:SF4">
    <property type="entry name" value="2EXR DOMAIN-CONTAINING PROTEIN"/>
    <property type="match status" value="1"/>
</dbReference>